<keyword evidence="2" id="KW-1185">Reference proteome</keyword>
<gene>
    <name evidence="1" type="ORF">EYB53_001210</name>
</gene>
<accession>A0ABS4D4E9</accession>
<proteinExistence type="predicted"/>
<reference evidence="1 2" key="1">
    <citation type="submission" date="2021-03" db="EMBL/GenBank/DDBJ databases">
        <authorList>
            <person name="Grouzdev D.S."/>
        </authorList>
    </citation>
    <scope>NUCLEOTIDE SEQUENCE [LARGE SCALE GENOMIC DNA]</scope>
    <source>
        <strain evidence="1 2">M50-1</strain>
    </source>
</reference>
<evidence type="ECO:0000313" key="1">
    <source>
        <dbReference type="EMBL" id="MBP1464315.1"/>
    </source>
</evidence>
<organism evidence="1 2">
    <name type="scientific">Candidatus Chloroploca mongolica</name>
    <dbReference type="NCBI Taxonomy" id="2528176"/>
    <lineage>
        <taxon>Bacteria</taxon>
        <taxon>Bacillati</taxon>
        <taxon>Chloroflexota</taxon>
        <taxon>Chloroflexia</taxon>
        <taxon>Chloroflexales</taxon>
        <taxon>Chloroflexineae</taxon>
        <taxon>Oscillochloridaceae</taxon>
        <taxon>Candidatus Chloroploca</taxon>
    </lineage>
</organism>
<name>A0ABS4D4E9_9CHLR</name>
<comment type="caution">
    <text evidence="1">The sequence shown here is derived from an EMBL/GenBank/DDBJ whole genome shotgun (WGS) entry which is preliminary data.</text>
</comment>
<protein>
    <submittedName>
        <fullName evidence="1">Uncharacterized protein</fullName>
    </submittedName>
</protein>
<dbReference type="EMBL" id="SIJK02000001">
    <property type="protein sequence ID" value="MBP1464315.1"/>
    <property type="molecule type" value="Genomic_DNA"/>
</dbReference>
<dbReference type="Proteomes" id="UP001193081">
    <property type="component" value="Unassembled WGS sequence"/>
</dbReference>
<dbReference type="RefSeq" id="WP_135475870.1">
    <property type="nucleotide sequence ID" value="NZ_SIJK02000001.1"/>
</dbReference>
<evidence type="ECO:0000313" key="2">
    <source>
        <dbReference type="Proteomes" id="UP001193081"/>
    </source>
</evidence>
<sequence>MTLSLRTPADLFAEEDDTLLATGIAVIWADPAGWGGCFEPETPVEALREALGAAPRRVRLATDDGRLLTGTLSLSTFLADGVHPINIEGHGTFDSAGFHAFSAAALQNE</sequence>